<protein>
    <submittedName>
        <fullName evidence="1">MBL fold metallo-hydrolase</fullName>
    </submittedName>
</protein>
<name>A0A923E9Y1_CLOTT</name>
<dbReference type="PANTHER" id="PTHR42967">
    <property type="entry name" value="METAL DEPENDENT HYDROLASE"/>
    <property type="match status" value="1"/>
</dbReference>
<sequence>MEIKWLGHSSFLITDSSGRTVLTDPFDNSIGYNSFSGEVDVVTISHHHFDHDNVENISKNAKIVDKIGLFNVCDIPIQGIPSYHDEVKGAKRGENIIYVLQMDGYKLCHLGDLGCILSAEQVKQISNVDVLFIPIGGNYTINGKEACQITKLIKSHIIIPMHYKTPALTFPLEGLENFLKYMQSAHKVNNNYIKITGNIDDLQSDVRILDYS</sequence>
<evidence type="ECO:0000313" key="1">
    <source>
        <dbReference type="EMBL" id="MBC2399317.1"/>
    </source>
</evidence>
<dbReference type="EMBL" id="JAAZWO010000025">
    <property type="protein sequence ID" value="MBC2399317.1"/>
    <property type="molecule type" value="Genomic_DNA"/>
</dbReference>
<evidence type="ECO:0000313" key="2">
    <source>
        <dbReference type="Proteomes" id="UP000563151"/>
    </source>
</evidence>
<proteinExistence type="predicted"/>
<dbReference type="InterPro" id="IPR036866">
    <property type="entry name" value="RibonucZ/Hydroxyglut_hydro"/>
</dbReference>
<dbReference type="AlphaFoldDB" id="A0A923E9Y1"/>
<comment type="caution">
    <text evidence="1">The sequence shown here is derived from an EMBL/GenBank/DDBJ whole genome shotgun (WGS) entry which is preliminary data.</text>
</comment>
<dbReference type="SUPFAM" id="SSF56281">
    <property type="entry name" value="Metallo-hydrolase/oxidoreductase"/>
    <property type="match status" value="1"/>
</dbReference>
<dbReference type="Pfam" id="PF13483">
    <property type="entry name" value="Lactamase_B_3"/>
    <property type="match status" value="1"/>
</dbReference>
<dbReference type="RefSeq" id="WP_035152245.1">
    <property type="nucleotide sequence ID" value="NZ_JAAZWO010000025.1"/>
</dbReference>
<accession>A0A923E9Y1</accession>
<dbReference type="Proteomes" id="UP000563151">
    <property type="component" value="Unassembled WGS sequence"/>
</dbReference>
<organism evidence="1 2">
    <name type="scientific">Clostridium tetanomorphum</name>
    <dbReference type="NCBI Taxonomy" id="1553"/>
    <lineage>
        <taxon>Bacteria</taxon>
        <taxon>Bacillati</taxon>
        <taxon>Bacillota</taxon>
        <taxon>Clostridia</taxon>
        <taxon>Eubacteriales</taxon>
        <taxon>Clostridiaceae</taxon>
        <taxon>Clostridium</taxon>
    </lineage>
</organism>
<dbReference type="Gene3D" id="3.60.15.10">
    <property type="entry name" value="Ribonuclease Z/Hydroxyacylglutathione hydrolase-like"/>
    <property type="match status" value="1"/>
</dbReference>
<keyword evidence="2" id="KW-1185">Reference proteome</keyword>
<gene>
    <name evidence="1" type="ORF">HGG79_16290</name>
</gene>
<reference evidence="1 2" key="1">
    <citation type="submission" date="2020-04" db="EMBL/GenBank/DDBJ databases">
        <title>Genomic insights into acetone-butanol-ethanol (ABE) fermentation by sequencing solventogenic clostridia strains.</title>
        <authorList>
            <person name="Brown S."/>
        </authorList>
    </citation>
    <scope>NUCLEOTIDE SEQUENCE [LARGE SCALE GENOMIC DNA]</scope>
    <source>
        <strain evidence="1 2">DJ011</strain>
    </source>
</reference>
<dbReference type="PANTHER" id="PTHR42967:SF1">
    <property type="entry name" value="MBL FOLD METALLO-HYDROLASE"/>
    <property type="match status" value="1"/>
</dbReference>